<comment type="caution">
    <text evidence="3">The sequence shown here is derived from an EMBL/GenBank/DDBJ whole genome shotgun (WGS) entry which is preliminary data.</text>
</comment>
<keyword evidence="1 3" id="KW-0808">Transferase</keyword>
<feature type="domain" description="Glycosyl transferase family 1" evidence="2">
    <location>
        <begin position="187"/>
        <end position="329"/>
    </location>
</feature>
<sequence length="331" mass="38479">MRILVYDVAASSGGALTVLNSFYEEFCKDTKNEYIFVLSVCKLKEQPHIKVLNFPWIKKSPLHRMYFDQVLAHKLVKKYHADKVLSLQNIELPHAGVPQIVYEHNALPFSEYKFRPQEAFRPWYSQQILGRMMKKSIRRAEQVLVQTNWMKEEIVRQCKIPAERVQVKFPPVEMLKTDPWHMEEGHAVFFFPAGPPAYKNHRTFLKACELLKKRGCTDWEAVWTLNGDENDGIRALKKEAEEKTLPIRFVGMMSREDLFAQYARSVLVFPSYIETIGLPLLEARSVGAPILAADCLYARDGVGDYEKAEFFETFDAKKLSEMMERFIKRGE</sequence>
<protein>
    <submittedName>
        <fullName evidence="3">Glycosyltransferase</fullName>
        <ecNumber evidence="3">2.4.-.-</ecNumber>
    </submittedName>
</protein>
<gene>
    <name evidence="3" type="ORF">WMO62_10205</name>
</gene>
<keyword evidence="3" id="KW-0328">Glycosyltransferase</keyword>
<evidence type="ECO:0000259" key="2">
    <source>
        <dbReference type="Pfam" id="PF00534"/>
    </source>
</evidence>
<name>A0ABV1I1Y5_9FIRM</name>
<proteinExistence type="predicted"/>
<dbReference type="EMBL" id="JBBMFC010000016">
    <property type="protein sequence ID" value="MEQ2579192.1"/>
    <property type="molecule type" value="Genomic_DNA"/>
</dbReference>
<evidence type="ECO:0000313" key="4">
    <source>
        <dbReference type="Proteomes" id="UP001470288"/>
    </source>
</evidence>
<evidence type="ECO:0000313" key="3">
    <source>
        <dbReference type="EMBL" id="MEQ2579192.1"/>
    </source>
</evidence>
<dbReference type="InterPro" id="IPR001296">
    <property type="entry name" value="Glyco_trans_1"/>
</dbReference>
<keyword evidence="4" id="KW-1185">Reference proteome</keyword>
<dbReference type="SUPFAM" id="SSF53756">
    <property type="entry name" value="UDP-Glycosyltransferase/glycogen phosphorylase"/>
    <property type="match status" value="1"/>
</dbReference>
<dbReference type="EC" id="2.4.-.-" evidence="3"/>
<dbReference type="Pfam" id="PF00534">
    <property type="entry name" value="Glycos_transf_1"/>
    <property type="match status" value="1"/>
</dbReference>
<reference evidence="3 4" key="1">
    <citation type="submission" date="2024-03" db="EMBL/GenBank/DDBJ databases">
        <title>Human intestinal bacterial collection.</title>
        <authorList>
            <person name="Pauvert C."/>
            <person name="Hitch T.C.A."/>
            <person name="Clavel T."/>
        </authorList>
    </citation>
    <scope>NUCLEOTIDE SEQUENCE [LARGE SCALE GENOMIC DNA]</scope>
    <source>
        <strain evidence="3 4">CLA-AA-H78B</strain>
    </source>
</reference>
<evidence type="ECO:0000256" key="1">
    <source>
        <dbReference type="ARBA" id="ARBA00022679"/>
    </source>
</evidence>
<dbReference type="PANTHER" id="PTHR46401">
    <property type="entry name" value="GLYCOSYLTRANSFERASE WBBK-RELATED"/>
    <property type="match status" value="1"/>
</dbReference>
<dbReference type="Proteomes" id="UP001470288">
    <property type="component" value="Unassembled WGS sequence"/>
</dbReference>
<dbReference type="Gene3D" id="3.40.50.2000">
    <property type="entry name" value="Glycogen Phosphorylase B"/>
    <property type="match status" value="2"/>
</dbReference>
<dbReference type="PANTHER" id="PTHR46401:SF2">
    <property type="entry name" value="GLYCOSYLTRANSFERASE WBBK-RELATED"/>
    <property type="match status" value="1"/>
</dbReference>
<organism evidence="3 4">
    <name type="scientific">Hominiventricola aquisgranensis</name>
    <dbReference type="NCBI Taxonomy" id="3133164"/>
    <lineage>
        <taxon>Bacteria</taxon>
        <taxon>Bacillati</taxon>
        <taxon>Bacillota</taxon>
        <taxon>Clostridia</taxon>
        <taxon>Lachnospirales</taxon>
        <taxon>Lachnospiraceae</taxon>
        <taxon>Hominiventricola</taxon>
    </lineage>
</organism>
<dbReference type="RefSeq" id="WP_349144591.1">
    <property type="nucleotide sequence ID" value="NZ_JBBMFC010000016.1"/>
</dbReference>
<dbReference type="GO" id="GO:0016757">
    <property type="term" value="F:glycosyltransferase activity"/>
    <property type="evidence" value="ECO:0007669"/>
    <property type="project" value="UniProtKB-KW"/>
</dbReference>
<accession>A0ABV1I1Y5</accession>